<dbReference type="CDD" id="cd17716">
    <property type="entry name" value="BRCT_microcephalin_rpt1"/>
    <property type="match status" value="1"/>
</dbReference>
<evidence type="ECO:0000313" key="3">
    <source>
        <dbReference type="EMBL" id="EFI95269.1"/>
    </source>
</evidence>
<feature type="compositionally biased region" description="Low complexity" evidence="1">
    <location>
        <begin position="401"/>
        <end position="420"/>
    </location>
</feature>
<feature type="compositionally biased region" description="Polar residues" evidence="1">
    <location>
        <begin position="1142"/>
        <end position="1154"/>
    </location>
</feature>
<feature type="region of interest" description="Disordered" evidence="1">
    <location>
        <begin position="1588"/>
        <end position="1663"/>
    </location>
</feature>
<sequence>MASNAAPARTRSRLALPDEQPSLDRSPLRAAKSANRMKTFSPVDGADPTARAPSEDARSQSTTKSGKRSASPPPADEYTAGTPASEDSRELKRARREEDPTRRSDEENQVLLVEGSSNSAAHTNAGSSRPTPEHDALQRALASQLMKPSSTIATTRPPSTPSHDRSRSVPVFPAPASQSIPHIDFTQPAFSPIRQRARSRSPAKEPTLRLYPASPEKAPTFELARSTVNGTATLQVDMPATSISGPSSSAEPPPLSSTPTLELDTPTARPGPFAFHEQEPSTSQVVESTTSQAPEPPASQASEVPTSQASEAPAPQLPPPTQAPAPRRSPPPPLHIEPHQPPADEEPGSPLTSIPGSPVTPGSPLTPVSPSPPPAVKRLPAEDPHRIGEDMQMDVDIQMDSQSSLTSRPSTSRLPRLGPSGRPAAPRTRQASGSKPAPAKAGTSKAEAASKPTAASKSKATGPAIKPAAAMSKPAAATSRSTGEAAAGPSKATAGTSRFTAGSRSKATGATAASKPNTAAASKLNAADASKSTAPAASKPNAFTVLMSGAKGKAKDVGAGKAGASGKPGTSSKPTAAKSSKTAKPTAASKPSTSSKPDASRKPSGSSKPESSTSTKPRSMSRATSIAPSESGKGKGRQKDRERERESSVVSTKSSVGGTGTGTNGVKVKAKMRGRQQPKPIPTFVYPDEEDDVPPNDEEVPLNDVAVPLNDAAISLYDVGTSREGLSMAATSASMPNLTNFVPPPEFRFPSSPAPSERHSESGVEEPGGLIKEKSTDGDVEMHDATAQEPRDDVPLTHQDVARPELRDGGPPADEQLMAVDLPTSTGADMNGSPTMHAPTAPTAEPTTHIAISSSPTADASRPREPTADAPTSEQPATEDQDGAASTAITDATNQVPNDGVITEPVPVDGESSAAKDKISQAEDEGRGRARQKAQPTRSRAPSKATTPRVTRSVSVRRQDGTSAGVTPATGPRGRNNAPQVQDSAQRGRPTTQASETRQGRTTSRARPVGGQAPTRISPRTARSKSRPWEAPKTPKAAEKAAGPNKGHPTDSKKDDDRLVEYPTSDLSDLPDDAMDTEEDNVVHISKAQRPVIVQKRPAPGKAAQTFSTHSASSKEASTSSTKAATTKIPGPSSPTKAHASPNKSASRLMQPTAASAAKMMPKTPTKSISVMIKKTPSPNKRARSSSLARPSSSFSLKGQRESLSILERALERVDKPAPTRPSTSMGFASDDTPSNSTTASMMQAPMTDLGPRGLKRSASADSEASMSKHHWDRSPLVHFFRRPAGAPGPFGHRAPKASRQPMLQTVIGSPVKGGGAPVATDDDEEMPQIQPFMPMLPPAEPEAGPSQPMVDSPDEMPEDDDLQFVVSPELLREDAELAELIERNRAKDEAARHKPRPDAAAIRLEGRRASSAFSALSQSLNEMPAKRKGDMGPPKTPPRPGTRQGLRSASNPFPGNGDGAGGSDSAGGEGSKGKEREKEAPEPKLDVLKGCVIFIDVRTDDGNEYQDVFKLNLKRLGARVISRLAPSCTHIIYKNGLPNTAVRFRLMDPRPKVVGIRWAVECVEQRQHVDEEGHLIDLEHVDVAGHLGKQSRPARRRSLIPQRSRKEKEKGSEDLDLDLDVDMEGDADTSIQSLSSTNSEEEGLTPLERARLRRKMRVSEKA</sequence>
<feature type="compositionally biased region" description="Basic and acidic residues" evidence="1">
    <location>
        <begin position="914"/>
        <end position="928"/>
    </location>
</feature>
<evidence type="ECO:0000313" key="4">
    <source>
        <dbReference type="Proteomes" id="UP000007431"/>
    </source>
</evidence>
<feature type="compositionally biased region" description="Acidic residues" evidence="1">
    <location>
        <begin position="1069"/>
        <end position="1080"/>
    </location>
</feature>
<feature type="region of interest" description="Disordered" evidence="1">
    <location>
        <begin position="1423"/>
        <end position="1483"/>
    </location>
</feature>
<feature type="compositionally biased region" description="Polar residues" evidence="1">
    <location>
        <begin position="1221"/>
        <end position="1242"/>
    </location>
</feature>
<feature type="compositionally biased region" description="Low complexity" evidence="1">
    <location>
        <begin position="946"/>
        <end position="956"/>
    </location>
</feature>
<feature type="domain" description="BRCT" evidence="2">
    <location>
        <begin position="1484"/>
        <end position="1577"/>
    </location>
</feature>
<dbReference type="InterPro" id="IPR001357">
    <property type="entry name" value="BRCT_dom"/>
</dbReference>
<feature type="compositionally biased region" description="Low complexity" evidence="1">
    <location>
        <begin position="281"/>
        <end position="292"/>
    </location>
</feature>
<feature type="compositionally biased region" description="Basic and acidic residues" evidence="1">
    <location>
        <begin position="1209"/>
        <end position="1218"/>
    </location>
</feature>
<feature type="compositionally biased region" description="Low complexity" evidence="1">
    <location>
        <begin position="443"/>
        <end position="477"/>
    </location>
</feature>
<dbReference type="Gene3D" id="3.40.50.10190">
    <property type="entry name" value="BRCT domain"/>
    <property type="match status" value="1"/>
</dbReference>
<evidence type="ECO:0000259" key="2">
    <source>
        <dbReference type="PROSITE" id="PS50172"/>
    </source>
</evidence>
<feature type="compositionally biased region" description="Low complexity" evidence="1">
    <location>
        <begin position="559"/>
        <end position="618"/>
    </location>
</feature>
<feature type="compositionally biased region" description="Basic and acidic residues" evidence="1">
    <location>
        <begin position="1048"/>
        <end position="1060"/>
    </location>
</feature>
<feature type="compositionally biased region" description="Polar residues" evidence="1">
    <location>
        <begin position="115"/>
        <end position="130"/>
    </location>
</feature>
<feature type="compositionally biased region" description="Basic and acidic residues" evidence="1">
    <location>
        <begin position="771"/>
        <end position="808"/>
    </location>
</feature>
<accession>D8Q9Q8</accession>
<feature type="compositionally biased region" description="Basic and acidic residues" evidence="1">
    <location>
        <begin position="379"/>
        <end position="389"/>
    </location>
</feature>
<feature type="compositionally biased region" description="Basic and acidic residues" evidence="1">
    <location>
        <begin position="86"/>
        <end position="106"/>
    </location>
</feature>
<feature type="region of interest" description="Disordered" evidence="1">
    <location>
        <begin position="1281"/>
        <end position="1300"/>
    </location>
</feature>
<dbReference type="EMBL" id="GL377308">
    <property type="protein sequence ID" value="EFI95269.1"/>
    <property type="molecule type" value="Genomic_DNA"/>
</dbReference>
<feature type="compositionally biased region" description="Polar residues" evidence="1">
    <location>
        <begin position="493"/>
        <end position="508"/>
    </location>
</feature>
<feature type="compositionally biased region" description="Low complexity" evidence="1">
    <location>
        <begin position="834"/>
        <end position="852"/>
    </location>
</feature>
<proteinExistence type="predicted"/>
<feature type="compositionally biased region" description="Acidic residues" evidence="1">
    <location>
        <begin position="687"/>
        <end position="701"/>
    </location>
</feature>
<feature type="compositionally biased region" description="Basic and acidic residues" evidence="1">
    <location>
        <begin position="1605"/>
        <end position="1614"/>
    </location>
</feature>
<gene>
    <name evidence="3" type="ORF">SCHCODRAFT_110667</name>
</gene>
<feature type="compositionally biased region" description="Basic and acidic residues" evidence="1">
    <location>
        <begin position="1384"/>
        <end position="1393"/>
    </location>
</feature>
<dbReference type="Proteomes" id="UP000007431">
    <property type="component" value="Unassembled WGS sequence"/>
</dbReference>
<organism evidence="4">
    <name type="scientific">Schizophyllum commune (strain H4-8 / FGSC 9210)</name>
    <name type="common">Split gill fungus</name>
    <dbReference type="NCBI Taxonomy" id="578458"/>
    <lineage>
        <taxon>Eukaryota</taxon>
        <taxon>Fungi</taxon>
        <taxon>Dikarya</taxon>
        <taxon>Basidiomycota</taxon>
        <taxon>Agaricomycotina</taxon>
        <taxon>Agaricomycetes</taxon>
        <taxon>Agaricomycetidae</taxon>
        <taxon>Agaricales</taxon>
        <taxon>Schizophyllaceae</taxon>
        <taxon>Schizophyllum</taxon>
    </lineage>
</organism>
<feature type="compositionally biased region" description="Low complexity" evidence="1">
    <location>
        <begin position="1185"/>
        <end position="1197"/>
    </location>
</feature>
<dbReference type="PROSITE" id="PS50172">
    <property type="entry name" value="BRCT"/>
    <property type="match status" value="1"/>
</dbReference>
<protein>
    <recommendedName>
        <fullName evidence="2">BRCT domain-containing protein</fullName>
    </recommendedName>
</protein>
<dbReference type="InterPro" id="IPR036420">
    <property type="entry name" value="BRCT_dom_sf"/>
</dbReference>
<feature type="region of interest" description="Disordered" evidence="1">
    <location>
        <begin position="1329"/>
        <end position="1361"/>
    </location>
</feature>
<dbReference type="eggNOG" id="ENOG502S7AG">
    <property type="taxonomic scope" value="Eukaryota"/>
</dbReference>
<dbReference type="OMA" id="IDLRNPP"/>
<feature type="compositionally biased region" description="Low complexity" evidence="1">
    <location>
        <begin position="1108"/>
        <end position="1128"/>
    </location>
</feature>
<feature type="compositionally biased region" description="Basic and acidic residues" evidence="1">
    <location>
        <begin position="1472"/>
        <end position="1483"/>
    </location>
</feature>
<feature type="compositionally biased region" description="Low complexity" evidence="1">
    <location>
        <begin position="510"/>
        <end position="542"/>
    </location>
</feature>
<feature type="region of interest" description="Disordered" evidence="1">
    <location>
        <begin position="1"/>
        <end position="704"/>
    </location>
</feature>
<dbReference type="InParanoid" id="D8Q9Q8"/>
<feature type="region of interest" description="Disordered" evidence="1">
    <location>
        <begin position="744"/>
        <end position="1271"/>
    </location>
</feature>
<feature type="compositionally biased region" description="Polar residues" evidence="1">
    <location>
        <begin position="887"/>
        <end position="897"/>
    </location>
</feature>
<reference evidence="3 4" key="1">
    <citation type="journal article" date="2010" name="Nat. Biotechnol.">
        <title>Genome sequence of the model mushroom Schizophyllum commune.</title>
        <authorList>
            <person name="Ohm R.A."/>
            <person name="de Jong J.F."/>
            <person name="Lugones L.G."/>
            <person name="Aerts A."/>
            <person name="Kothe E."/>
            <person name="Stajich J.E."/>
            <person name="de Vries R.P."/>
            <person name="Record E."/>
            <person name="Levasseur A."/>
            <person name="Baker S.E."/>
            <person name="Bartholomew K.A."/>
            <person name="Coutinho P.M."/>
            <person name="Erdmann S."/>
            <person name="Fowler T.J."/>
            <person name="Gathman A.C."/>
            <person name="Lombard V."/>
            <person name="Henrissat B."/>
            <person name="Knabe N."/>
            <person name="Kuees U."/>
            <person name="Lilly W.W."/>
            <person name="Lindquist E."/>
            <person name="Lucas S."/>
            <person name="Magnuson J.K."/>
            <person name="Piumi F."/>
            <person name="Raudaskoski M."/>
            <person name="Salamov A."/>
            <person name="Schmutz J."/>
            <person name="Schwarze F.W.M.R."/>
            <person name="vanKuyk P.A."/>
            <person name="Horton J.S."/>
            <person name="Grigoriev I.V."/>
            <person name="Woesten H.A.B."/>
        </authorList>
    </citation>
    <scope>NUCLEOTIDE SEQUENCE [LARGE SCALE GENOMIC DNA]</scope>
    <source>
        <strain evidence="4">H4-8 / FGSC 9210</strain>
    </source>
</reference>
<dbReference type="SUPFAM" id="SSF52113">
    <property type="entry name" value="BRCT domain"/>
    <property type="match status" value="1"/>
</dbReference>
<keyword evidence="4" id="KW-1185">Reference proteome</keyword>
<feature type="compositionally biased region" description="Polar residues" evidence="1">
    <location>
        <begin position="1630"/>
        <end position="1639"/>
    </location>
</feature>
<feature type="compositionally biased region" description="Polar residues" evidence="1">
    <location>
        <begin position="146"/>
        <end position="157"/>
    </location>
</feature>
<feature type="compositionally biased region" description="Acidic residues" evidence="1">
    <location>
        <begin position="1615"/>
        <end position="1628"/>
    </location>
</feature>
<evidence type="ECO:0000256" key="1">
    <source>
        <dbReference type="SAM" id="MobiDB-lite"/>
    </source>
</evidence>
<feature type="compositionally biased region" description="Polar residues" evidence="1">
    <location>
        <begin position="977"/>
        <end position="1005"/>
    </location>
</feature>
<feature type="compositionally biased region" description="Pro residues" evidence="1">
    <location>
        <begin position="315"/>
        <end position="341"/>
    </location>
</feature>
<feature type="non-terminal residue" evidence="3">
    <location>
        <position position="1663"/>
    </location>
</feature>
<dbReference type="HOGENOM" id="CLU_242069_0_0_1"/>
<feature type="region of interest" description="Disordered" evidence="1">
    <location>
        <begin position="1384"/>
        <end position="1405"/>
    </location>
</feature>
<name>D8Q9Q8_SCHCM</name>
<feature type="compositionally biased region" description="Low complexity" evidence="1">
    <location>
        <begin position="239"/>
        <end position="250"/>
    </location>
</feature>
<feature type="compositionally biased region" description="Low complexity" evidence="1">
    <location>
        <begin position="355"/>
        <end position="366"/>
    </location>
</feature>
<feature type="compositionally biased region" description="Basic and acidic residues" evidence="1">
    <location>
        <begin position="637"/>
        <end position="647"/>
    </location>
</feature>
<feature type="compositionally biased region" description="Gly residues" evidence="1">
    <location>
        <begin position="1457"/>
        <end position="1471"/>
    </location>
</feature>
<dbReference type="STRING" id="578458.D8Q9Q8"/>
<dbReference type="VEuPathDB" id="FungiDB:SCHCODRAFT_02341986"/>
<feature type="compositionally biased region" description="Low complexity" evidence="1">
    <location>
        <begin position="257"/>
        <end position="267"/>
    </location>
</feature>